<gene>
    <name evidence="2" type="ORF">GOP47_0023462</name>
</gene>
<protein>
    <submittedName>
        <fullName evidence="2">Uncharacterized protein</fullName>
    </submittedName>
</protein>
<dbReference type="EMBL" id="JABFUD020000023">
    <property type="protein sequence ID" value="KAI5060957.1"/>
    <property type="molecule type" value="Genomic_DNA"/>
</dbReference>
<evidence type="ECO:0000313" key="2">
    <source>
        <dbReference type="EMBL" id="KAI5060957.1"/>
    </source>
</evidence>
<dbReference type="PANTHER" id="PTHR33132:SF135">
    <property type="entry name" value="OS02G0799700 PROTEIN"/>
    <property type="match status" value="1"/>
</dbReference>
<evidence type="ECO:0000256" key="1">
    <source>
        <dbReference type="SAM" id="MobiDB-lite"/>
    </source>
</evidence>
<dbReference type="AlphaFoldDB" id="A0A9D4U4K6"/>
<keyword evidence="3" id="KW-1185">Reference proteome</keyword>
<name>A0A9D4U4K6_ADICA</name>
<organism evidence="2 3">
    <name type="scientific">Adiantum capillus-veneris</name>
    <name type="common">Maidenhair fern</name>
    <dbReference type="NCBI Taxonomy" id="13818"/>
    <lineage>
        <taxon>Eukaryota</taxon>
        <taxon>Viridiplantae</taxon>
        <taxon>Streptophyta</taxon>
        <taxon>Embryophyta</taxon>
        <taxon>Tracheophyta</taxon>
        <taxon>Polypodiopsida</taxon>
        <taxon>Polypodiidae</taxon>
        <taxon>Polypodiales</taxon>
        <taxon>Pteridineae</taxon>
        <taxon>Pteridaceae</taxon>
        <taxon>Vittarioideae</taxon>
        <taxon>Adiantum</taxon>
    </lineage>
</organism>
<proteinExistence type="predicted"/>
<dbReference type="Proteomes" id="UP000886520">
    <property type="component" value="Chromosome 23"/>
</dbReference>
<feature type="region of interest" description="Disordered" evidence="1">
    <location>
        <begin position="1"/>
        <end position="137"/>
    </location>
</feature>
<reference evidence="2" key="1">
    <citation type="submission" date="2021-01" db="EMBL/GenBank/DDBJ databases">
        <title>Adiantum capillus-veneris genome.</title>
        <authorList>
            <person name="Fang Y."/>
            <person name="Liao Q."/>
        </authorList>
    </citation>
    <scope>NUCLEOTIDE SEQUENCE</scope>
    <source>
        <strain evidence="2">H3</strain>
        <tissue evidence="2">Leaf</tissue>
    </source>
</reference>
<comment type="caution">
    <text evidence="2">The sequence shown here is derived from an EMBL/GenBank/DDBJ whole genome shotgun (WGS) entry which is preliminary data.</text>
</comment>
<feature type="region of interest" description="Disordered" evidence="1">
    <location>
        <begin position="149"/>
        <end position="194"/>
    </location>
</feature>
<sequence length="194" mass="21138">MEDKQVLAGNERAVSVSQPPSGSKRDADDAEAKRPNCLCAPTTHAGSFRCRLHRKPPPSPVSSQLAAKRGFSAQKMSSPKVKLALQHKLKPGCNRKMPVSSCSTSSRLEQELPKLSRLSRTSIANDENQSSSQNQEAILWKSSFIAGGSREEPLESAENGVASDARDEEIPSSEENPSSEEKRYIRPLVKLPSI</sequence>
<feature type="compositionally biased region" description="Basic and acidic residues" evidence="1">
    <location>
        <begin position="23"/>
        <end position="34"/>
    </location>
</feature>
<accession>A0A9D4U4K6</accession>
<feature type="compositionally biased region" description="Polar residues" evidence="1">
    <location>
        <begin position="118"/>
        <end position="136"/>
    </location>
</feature>
<dbReference type="OrthoDB" id="1924025at2759"/>
<dbReference type="PANTHER" id="PTHR33132">
    <property type="entry name" value="OSJNBB0118P14.9 PROTEIN"/>
    <property type="match status" value="1"/>
</dbReference>
<evidence type="ECO:0000313" key="3">
    <source>
        <dbReference type="Proteomes" id="UP000886520"/>
    </source>
</evidence>